<dbReference type="PANTHER" id="PTHR43016:SF13">
    <property type="entry name" value="PRESEQUENCE PROTEASE, MITOCHONDRIAL"/>
    <property type="match status" value="1"/>
</dbReference>
<evidence type="ECO:0000313" key="2">
    <source>
        <dbReference type="EMBL" id="MBO8443515.1"/>
    </source>
</evidence>
<dbReference type="AlphaFoldDB" id="A0A9D9EB28"/>
<dbReference type="Pfam" id="PF05193">
    <property type="entry name" value="Peptidase_M16_C"/>
    <property type="match status" value="1"/>
</dbReference>
<evidence type="ECO:0000313" key="3">
    <source>
        <dbReference type="Proteomes" id="UP000823633"/>
    </source>
</evidence>
<accession>A0A9D9EB28</accession>
<dbReference type="InterPro" id="IPR013578">
    <property type="entry name" value="Peptidase_M16C_assoc"/>
</dbReference>
<name>A0A9D9EB28_9SPIR</name>
<dbReference type="GO" id="GO:0006508">
    <property type="term" value="P:proteolysis"/>
    <property type="evidence" value="ECO:0007669"/>
    <property type="project" value="InterPro"/>
</dbReference>
<dbReference type="InterPro" id="IPR011765">
    <property type="entry name" value="Pept_M16_N"/>
</dbReference>
<dbReference type="PANTHER" id="PTHR43016">
    <property type="entry name" value="PRESEQUENCE PROTEASE"/>
    <property type="match status" value="1"/>
</dbReference>
<reference evidence="2" key="2">
    <citation type="journal article" date="2021" name="PeerJ">
        <title>Extensive microbial diversity within the chicken gut microbiome revealed by metagenomics and culture.</title>
        <authorList>
            <person name="Gilroy R."/>
            <person name="Ravi A."/>
            <person name="Getino M."/>
            <person name="Pursley I."/>
            <person name="Horton D.L."/>
            <person name="Alikhan N.F."/>
            <person name="Baker D."/>
            <person name="Gharbi K."/>
            <person name="Hall N."/>
            <person name="Watson M."/>
            <person name="Adriaenssens E.M."/>
            <person name="Foster-Nyarko E."/>
            <person name="Jarju S."/>
            <person name="Secka A."/>
            <person name="Antonio M."/>
            <person name="Oren A."/>
            <person name="Chaudhuri R.R."/>
            <person name="La Ragione R."/>
            <person name="Hildebrand F."/>
            <person name="Pallen M.J."/>
        </authorList>
    </citation>
    <scope>NUCLEOTIDE SEQUENCE</scope>
    <source>
        <strain evidence="2">11167</strain>
    </source>
</reference>
<dbReference type="InterPro" id="IPR007863">
    <property type="entry name" value="Peptidase_M16_C"/>
</dbReference>
<organism evidence="2 3">
    <name type="scientific">Candidatus Aphodenecus pullistercoris</name>
    <dbReference type="NCBI Taxonomy" id="2840669"/>
    <lineage>
        <taxon>Bacteria</taxon>
        <taxon>Pseudomonadati</taxon>
        <taxon>Spirochaetota</taxon>
        <taxon>Spirochaetia</taxon>
        <taxon>Spirochaetales</taxon>
        <taxon>Candidatus Aphodenecus</taxon>
    </lineage>
</organism>
<protein>
    <submittedName>
        <fullName evidence="2">Insulinase family protein</fullName>
    </submittedName>
</protein>
<dbReference type="EMBL" id="JADIMU010000045">
    <property type="protein sequence ID" value="MBO8443515.1"/>
    <property type="molecule type" value="Genomic_DNA"/>
</dbReference>
<reference evidence="2" key="1">
    <citation type="submission" date="2020-10" db="EMBL/GenBank/DDBJ databases">
        <authorList>
            <person name="Gilroy R."/>
        </authorList>
    </citation>
    <scope>NUCLEOTIDE SEQUENCE</scope>
    <source>
        <strain evidence="2">11167</strain>
    </source>
</reference>
<evidence type="ECO:0000259" key="1">
    <source>
        <dbReference type="SMART" id="SM01264"/>
    </source>
</evidence>
<sequence length="933" mass="104426">MDIHNFKLVGSWDLVQHQAQGRLYRHSSGMEVFHVEAKEGEYFFSYAFRTLPEDSSGVFHILEHTVLSGCRRWPATDPFSLFDAHSCNSYMNALTCPDMTLYPAASPVRKDFDNLFLLYTDSVFHPLLRRSTFESEGICVGSEGFEGVVFNEMLGDDGQCESVVANRSRRDLFEGSPYFFSSGGDVEAMTGLSYEKYLDTYRRFYCPANCRLFIYGRDVGLEEKLRMLDEDYLSTLEPGEAVRDPDHVARWTAPRRETVGCQATRAGEKGDFMLSFLTRSYGWDGYDNLLVSVLVDALLGGPANPLYSALTGSRLGKDLCDQSGMSADFDEIPFSVGMSGVDEADVPALEAFILESLGRIAREGIGADVVEGAMRRQEFLLQEIHGGIPAGMRLFLKCVRGWLRGQDLGEVLDFKGRMAALRSALEADPLLFEHWIEDNLLDNPHRLSLYVRPEEDYMARKEESLAQAFARRRGQWHERVEEAVEEVEVPTLHLCDIKEDEDRLDLEDLGGGLFFLAENTASISYLNLVVDLSDLSSDELGYAVILSRYILIAGLVGEDASSFHGRMRLESGGYYAYLETGRASDGEVKAFFVISIKCLSRQSAKCLALLGDWLRRLDFSHIDQVEDALNDLIGDYESYIEESGSSFATSLATACLTPSLALGERLMGIADWESLSHMSSGEAARGMEALMDHFTQRGRMELHISAMEEDRQELAQLGHAFLEGFGECTFKPSGYGRVAADGPHRIWCRLPSQVAYNALAMPSSPYQTREQEAESLYASILSKTRLWQELRLSLGAYGCEANVDVMEEVFTVASYRDPHVAISFEAMEKAMRSLDVTDEELDNAKMVRFGRLLRPLSPSQKATLALRRHVYRITDEMRKWSRATQRSLTVEDINEASRRLTGRLGEASYASLSGEGLFGKEPLESAVHIVLPG</sequence>
<dbReference type="SMART" id="SM01264">
    <property type="entry name" value="M16C_associated"/>
    <property type="match status" value="1"/>
</dbReference>
<dbReference type="Pfam" id="PF08367">
    <property type="entry name" value="M16C_assoc"/>
    <property type="match status" value="1"/>
</dbReference>
<dbReference type="Gene3D" id="3.30.830.10">
    <property type="entry name" value="Metalloenzyme, LuxS/M16 peptidase-like"/>
    <property type="match status" value="4"/>
</dbReference>
<gene>
    <name evidence="2" type="ORF">IAC42_07120</name>
</gene>
<dbReference type="SUPFAM" id="SSF63411">
    <property type="entry name" value="LuxS/MPP-like metallohydrolase"/>
    <property type="match status" value="4"/>
</dbReference>
<comment type="caution">
    <text evidence="2">The sequence shown here is derived from an EMBL/GenBank/DDBJ whole genome shotgun (WGS) entry which is preliminary data.</text>
</comment>
<dbReference type="InterPro" id="IPR011249">
    <property type="entry name" value="Metalloenz_LuxS/M16"/>
</dbReference>
<dbReference type="Pfam" id="PF22516">
    <property type="entry name" value="PreP_C"/>
    <property type="match status" value="1"/>
</dbReference>
<dbReference type="Pfam" id="PF00675">
    <property type="entry name" value="Peptidase_M16"/>
    <property type="match status" value="1"/>
</dbReference>
<feature type="domain" description="Peptidase M16C associated" evidence="1">
    <location>
        <begin position="451"/>
        <end position="678"/>
    </location>
</feature>
<dbReference type="InterPro" id="IPR055130">
    <property type="entry name" value="PreP_C"/>
</dbReference>
<dbReference type="Proteomes" id="UP000823633">
    <property type="component" value="Unassembled WGS sequence"/>
</dbReference>
<dbReference type="GO" id="GO:0046872">
    <property type="term" value="F:metal ion binding"/>
    <property type="evidence" value="ECO:0007669"/>
    <property type="project" value="InterPro"/>
</dbReference>
<proteinExistence type="predicted"/>